<sequence>MYVVGLVLYILENNFSADALQSLSFALFHVYARSTRSVSTPAPVYYADIVCSRTKNYYDPQGTFIFVFALLILRNQMIEELEAMPFSVSSDLCVLEDQPQDNDARCGANKSGLPSPRLGGLSKYGRSSFFLMNGCDADCSGSGKGWESLSTAALRISRFNLSFIFPVRQHYLLAGEELVFPSFASSSRKVLLLIPIYSPPLTVFLRATVAHPTGFGSAEVAVLSERWMTGSGLDGTASVGKPYCKVFMIRGRGLGLSFVWHWSSYSAKKACGGAKPPGPRRVRPFHRIASTCRSAPSRAPRGLPRLHICAAPALRIRGSPTRAVNPTSSSIVQSGIHQSTHPRRVLSYRRILNSWRRTCNASQPKPHSFHALVRHHARALAHSHLSQQEGPEPTLTTLRSAVARPPAAHPAQRPYSSLSMLTTLDRSKRHAPRLAALLAARAHDLQRPLPAPPAACTVRDTAVSRRHTAVPRRHAASIASPRAVYRPHRLKARTCRTPRPPLHHLLRLQRAPWLFPIASAAFTASSLPSSSAAGRTMSHMGQSLPIARTALLISPRAATVSSALSPSARSELLSDTGSATWSTTGVLPRALTDPHVVSPPRALPPSSAPTPASARNLDLPCTANTTVHSTRCSCSLLGPYSPASHVHPRRHNAPLVDDSPAPPALRAVHAVAPLYGPIPSPLPLSILSTM</sequence>
<dbReference type="PROSITE" id="PS50822">
    <property type="entry name" value="PIWI"/>
    <property type="match status" value="1"/>
</dbReference>
<proteinExistence type="predicted"/>
<evidence type="ECO:0000313" key="3">
    <source>
        <dbReference type="EMBL" id="KAJ7333265.1"/>
    </source>
</evidence>
<dbReference type="Proteomes" id="UP001218218">
    <property type="component" value="Unassembled WGS sequence"/>
</dbReference>
<dbReference type="SUPFAM" id="SSF53098">
    <property type="entry name" value="Ribonuclease H-like"/>
    <property type="match status" value="1"/>
</dbReference>
<dbReference type="AlphaFoldDB" id="A0AAD7EKI2"/>
<dbReference type="PANTHER" id="PTHR22891">
    <property type="entry name" value="EUKARYOTIC TRANSLATION INITIATION FACTOR 2C"/>
    <property type="match status" value="1"/>
</dbReference>
<comment type="caution">
    <text evidence="3">The sequence shown here is derived from an EMBL/GenBank/DDBJ whole genome shotgun (WGS) entry which is preliminary data.</text>
</comment>
<protein>
    <recommendedName>
        <fullName evidence="2">Piwi domain-containing protein</fullName>
    </recommendedName>
</protein>
<organism evidence="3 4">
    <name type="scientific">Mycena albidolilacea</name>
    <dbReference type="NCBI Taxonomy" id="1033008"/>
    <lineage>
        <taxon>Eukaryota</taxon>
        <taxon>Fungi</taxon>
        <taxon>Dikarya</taxon>
        <taxon>Basidiomycota</taxon>
        <taxon>Agaricomycotina</taxon>
        <taxon>Agaricomycetes</taxon>
        <taxon>Agaricomycetidae</taxon>
        <taxon>Agaricales</taxon>
        <taxon>Marasmiineae</taxon>
        <taxon>Mycenaceae</taxon>
        <taxon>Mycena</taxon>
    </lineage>
</organism>
<reference evidence="3" key="1">
    <citation type="submission" date="2023-03" db="EMBL/GenBank/DDBJ databases">
        <title>Massive genome expansion in bonnet fungi (Mycena s.s.) driven by repeated elements and novel gene families across ecological guilds.</title>
        <authorList>
            <consortium name="Lawrence Berkeley National Laboratory"/>
            <person name="Harder C.B."/>
            <person name="Miyauchi S."/>
            <person name="Viragh M."/>
            <person name="Kuo A."/>
            <person name="Thoen E."/>
            <person name="Andreopoulos B."/>
            <person name="Lu D."/>
            <person name="Skrede I."/>
            <person name="Drula E."/>
            <person name="Henrissat B."/>
            <person name="Morin E."/>
            <person name="Kohler A."/>
            <person name="Barry K."/>
            <person name="LaButti K."/>
            <person name="Morin E."/>
            <person name="Salamov A."/>
            <person name="Lipzen A."/>
            <person name="Mereny Z."/>
            <person name="Hegedus B."/>
            <person name="Baldrian P."/>
            <person name="Stursova M."/>
            <person name="Weitz H."/>
            <person name="Taylor A."/>
            <person name="Grigoriev I.V."/>
            <person name="Nagy L.G."/>
            <person name="Martin F."/>
            <person name="Kauserud H."/>
        </authorList>
    </citation>
    <scope>NUCLEOTIDE SEQUENCE</scope>
    <source>
        <strain evidence="3">CBHHK002</strain>
    </source>
</reference>
<keyword evidence="4" id="KW-1185">Reference proteome</keyword>
<dbReference type="InterPro" id="IPR036397">
    <property type="entry name" value="RNaseH_sf"/>
</dbReference>
<accession>A0AAD7EKI2</accession>
<gene>
    <name evidence="3" type="ORF">DFH08DRAFT_966100</name>
</gene>
<dbReference type="Gene3D" id="3.30.420.10">
    <property type="entry name" value="Ribonuclease H-like superfamily/Ribonuclease H"/>
    <property type="match status" value="1"/>
</dbReference>
<dbReference type="Pfam" id="PF02171">
    <property type="entry name" value="Piwi"/>
    <property type="match status" value="1"/>
</dbReference>
<evidence type="ECO:0000313" key="4">
    <source>
        <dbReference type="Proteomes" id="UP001218218"/>
    </source>
</evidence>
<evidence type="ECO:0000259" key="2">
    <source>
        <dbReference type="PROSITE" id="PS50822"/>
    </source>
</evidence>
<evidence type="ECO:0000256" key="1">
    <source>
        <dbReference type="SAM" id="MobiDB-lite"/>
    </source>
</evidence>
<dbReference type="InterPro" id="IPR003165">
    <property type="entry name" value="Piwi"/>
</dbReference>
<dbReference type="GO" id="GO:0003676">
    <property type="term" value="F:nucleic acid binding"/>
    <property type="evidence" value="ECO:0007669"/>
    <property type="project" value="InterPro"/>
</dbReference>
<dbReference type="InterPro" id="IPR012337">
    <property type="entry name" value="RNaseH-like_sf"/>
</dbReference>
<feature type="region of interest" description="Disordered" evidence="1">
    <location>
        <begin position="590"/>
        <end position="612"/>
    </location>
</feature>
<name>A0AAD7EKI2_9AGAR</name>
<dbReference type="EMBL" id="JARIHO010000034">
    <property type="protein sequence ID" value="KAJ7333265.1"/>
    <property type="molecule type" value="Genomic_DNA"/>
</dbReference>
<feature type="domain" description="Piwi" evidence="2">
    <location>
        <begin position="1"/>
        <end position="59"/>
    </location>
</feature>